<dbReference type="InterPro" id="IPR036515">
    <property type="entry name" value="Transposase_17_sf"/>
</dbReference>
<dbReference type="KEGG" id="nur:ATY38_10260"/>
<evidence type="ECO:0000259" key="1">
    <source>
        <dbReference type="SMART" id="SM01321"/>
    </source>
</evidence>
<gene>
    <name evidence="2" type="ORF">SAMN05216406_1271</name>
    <name evidence="3" type="ORF">SAMN05216406_1501</name>
    <name evidence="4" type="ORF">SAMN05421510_10025</name>
</gene>
<organism evidence="3 6">
    <name type="scientific">Nitrosomonas ureae</name>
    <dbReference type="NCBI Taxonomy" id="44577"/>
    <lineage>
        <taxon>Bacteria</taxon>
        <taxon>Pseudomonadati</taxon>
        <taxon>Pseudomonadota</taxon>
        <taxon>Betaproteobacteria</taxon>
        <taxon>Nitrosomonadales</taxon>
        <taxon>Nitrosomonadaceae</taxon>
        <taxon>Nitrosomonas</taxon>
    </lineage>
</organism>
<dbReference type="GO" id="GO:0003677">
    <property type="term" value="F:DNA binding"/>
    <property type="evidence" value="ECO:0007669"/>
    <property type="project" value="InterPro"/>
</dbReference>
<reference evidence="3 5" key="1">
    <citation type="submission" date="2016-10" db="EMBL/GenBank/DDBJ databases">
        <authorList>
            <person name="de Groot N.N."/>
        </authorList>
    </citation>
    <scope>NUCLEOTIDE SEQUENCE [LARGE SCALE GENOMIC DNA]</scope>
    <source>
        <strain evidence="3">Nm10</strain>
        <strain evidence="4 5">Nm9</strain>
    </source>
</reference>
<dbReference type="EMBL" id="FOFX01000002">
    <property type="protein sequence ID" value="SEP69233.1"/>
    <property type="molecule type" value="Genomic_DNA"/>
</dbReference>
<dbReference type="STRING" id="44577.ATY38_10260"/>
<dbReference type="KEGG" id="nur:ATY38_13410"/>
<dbReference type="Proteomes" id="UP000182882">
    <property type="component" value="Unassembled WGS sequence"/>
</dbReference>
<dbReference type="NCBIfam" id="NF033573">
    <property type="entry name" value="transpos_IS200"/>
    <property type="match status" value="1"/>
</dbReference>
<dbReference type="OrthoDB" id="9798161at2"/>
<dbReference type="KEGG" id="nur:ATY38_14655"/>
<evidence type="ECO:0000313" key="4">
    <source>
        <dbReference type="EMBL" id="SEP69233.1"/>
    </source>
</evidence>
<dbReference type="SMART" id="SM01321">
    <property type="entry name" value="Y1_Tnp"/>
    <property type="match status" value="1"/>
</dbReference>
<dbReference type="Pfam" id="PF01797">
    <property type="entry name" value="Y1_Tnp"/>
    <property type="match status" value="1"/>
</dbReference>
<proteinExistence type="predicted"/>
<dbReference type="PANTHER" id="PTHR33360:SF2">
    <property type="entry name" value="TRANSPOSASE FOR INSERTION SEQUENCE ELEMENT IS200"/>
    <property type="match status" value="1"/>
</dbReference>
<dbReference type="EMBL" id="FNLN01000050">
    <property type="protein sequence ID" value="SDU31221.1"/>
    <property type="molecule type" value="Genomic_DNA"/>
</dbReference>
<dbReference type="PANTHER" id="PTHR33360">
    <property type="entry name" value="TRANSPOSASE FOR INSERTION SEQUENCE ELEMENT IS200"/>
    <property type="match status" value="1"/>
</dbReference>
<evidence type="ECO:0000313" key="5">
    <source>
        <dbReference type="Proteomes" id="UP000181998"/>
    </source>
</evidence>
<name>A0A0S3AK54_9PROT</name>
<dbReference type="EMBL" id="FNLN01000027">
    <property type="protein sequence ID" value="SDU13368.1"/>
    <property type="molecule type" value="Genomic_DNA"/>
</dbReference>
<keyword evidence="6" id="KW-1185">Reference proteome</keyword>
<accession>A0A0S3AK54</accession>
<evidence type="ECO:0000313" key="3">
    <source>
        <dbReference type="EMBL" id="SDU31221.1"/>
    </source>
</evidence>
<feature type="domain" description="Transposase IS200-like" evidence="1">
    <location>
        <begin position="12"/>
        <end position="132"/>
    </location>
</feature>
<dbReference type="InterPro" id="IPR002686">
    <property type="entry name" value="Transposase_17"/>
</dbReference>
<dbReference type="SUPFAM" id="SSF143422">
    <property type="entry name" value="Transposase IS200-like"/>
    <property type="match status" value="1"/>
</dbReference>
<dbReference type="GO" id="GO:0006313">
    <property type="term" value="P:DNA transposition"/>
    <property type="evidence" value="ECO:0007669"/>
    <property type="project" value="InterPro"/>
</dbReference>
<dbReference type="Gene3D" id="3.30.70.1290">
    <property type="entry name" value="Transposase IS200-like"/>
    <property type="match status" value="1"/>
</dbReference>
<evidence type="ECO:0000313" key="2">
    <source>
        <dbReference type="EMBL" id="SDU13368.1"/>
    </source>
</evidence>
<dbReference type="AlphaFoldDB" id="A0A0S3AK54"/>
<sequence length="145" mass="17034">MRDVVEKASHCGWQIHYHIVFPVKYRRGLLDDAVVKIIMMTAKAIEDRYDIEFEQIGCDEDHVHILCTAHPKIAPGQIVRVFKSITARELFKWKPDLKRDLWGGEFWTDGYYVATVGERADWGVVERYVKNQGKPKEELRQLELF</sequence>
<dbReference type="Proteomes" id="UP000181998">
    <property type="component" value="Unassembled WGS sequence"/>
</dbReference>
<reference evidence="6" key="2">
    <citation type="submission" date="2016-10" db="EMBL/GenBank/DDBJ databases">
        <authorList>
            <person name="Varghese N."/>
            <person name="Submissions S."/>
        </authorList>
    </citation>
    <scope>NUCLEOTIDE SEQUENCE [LARGE SCALE GENOMIC DNA]</scope>
    <source>
        <strain evidence="6">Nm10</strain>
    </source>
</reference>
<protein>
    <submittedName>
        <fullName evidence="3">Putative transposase</fullName>
    </submittedName>
</protein>
<dbReference type="GO" id="GO:0004803">
    <property type="term" value="F:transposase activity"/>
    <property type="evidence" value="ECO:0007669"/>
    <property type="project" value="InterPro"/>
</dbReference>
<evidence type="ECO:0000313" key="6">
    <source>
        <dbReference type="Proteomes" id="UP000182882"/>
    </source>
</evidence>
<dbReference type="RefSeq" id="WP_062559212.1">
    <property type="nucleotide sequence ID" value="NZ_CP013341.1"/>
</dbReference>